<dbReference type="InterPro" id="IPR018170">
    <property type="entry name" value="Aldo/ket_reductase_CS"/>
</dbReference>
<dbReference type="SUPFAM" id="SSF51430">
    <property type="entry name" value="NAD(P)-linked oxidoreductase"/>
    <property type="match status" value="1"/>
</dbReference>
<protein>
    <submittedName>
        <fullName evidence="6">Estradiol 17 beta-dehydrogenase 5-like isoform X1</fullName>
    </submittedName>
</protein>
<dbReference type="InterPro" id="IPR020471">
    <property type="entry name" value="AKR"/>
</dbReference>
<feature type="domain" description="NADP-dependent oxidoreductase" evidence="5">
    <location>
        <begin position="20"/>
        <end position="300"/>
    </location>
</feature>
<name>A0AA35PEW0_9SAUR</name>
<evidence type="ECO:0000259" key="5">
    <source>
        <dbReference type="Pfam" id="PF00248"/>
    </source>
</evidence>
<dbReference type="GO" id="GO:0016491">
    <property type="term" value="F:oxidoreductase activity"/>
    <property type="evidence" value="ECO:0007669"/>
    <property type="project" value="InterPro"/>
</dbReference>
<dbReference type="FunFam" id="3.20.20.100:FF:000003">
    <property type="entry name" value="Aldo-keto reductase family 1 member C3"/>
    <property type="match status" value="1"/>
</dbReference>
<evidence type="ECO:0000256" key="2">
    <source>
        <dbReference type="PIRSR" id="PIRSR000097-1"/>
    </source>
</evidence>
<organism evidence="6 7">
    <name type="scientific">Podarcis lilfordi</name>
    <name type="common">Lilford's wall lizard</name>
    <dbReference type="NCBI Taxonomy" id="74358"/>
    <lineage>
        <taxon>Eukaryota</taxon>
        <taxon>Metazoa</taxon>
        <taxon>Chordata</taxon>
        <taxon>Craniata</taxon>
        <taxon>Vertebrata</taxon>
        <taxon>Euteleostomi</taxon>
        <taxon>Lepidosauria</taxon>
        <taxon>Squamata</taxon>
        <taxon>Bifurcata</taxon>
        <taxon>Unidentata</taxon>
        <taxon>Episquamata</taxon>
        <taxon>Laterata</taxon>
        <taxon>Lacertibaenia</taxon>
        <taxon>Lacertidae</taxon>
        <taxon>Podarcis</taxon>
    </lineage>
</organism>
<dbReference type="InterPro" id="IPR023210">
    <property type="entry name" value="NADP_OxRdtase_dom"/>
</dbReference>
<dbReference type="Pfam" id="PF00248">
    <property type="entry name" value="Aldo_ket_red"/>
    <property type="match status" value="1"/>
</dbReference>
<evidence type="ECO:0000313" key="6">
    <source>
        <dbReference type="EMBL" id="CAI5786386.1"/>
    </source>
</evidence>
<dbReference type="PANTHER" id="PTHR11732">
    <property type="entry name" value="ALDO/KETO REDUCTASE"/>
    <property type="match status" value="1"/>
</dbReference>
<feature type="site" description="Lowers pKa of active site Tyr" evidence="4">
    <location>
        <position position="85"/>
    </location>
</feature>
<evidence type="ECO:0000256" key="3">
    <source>
        <dbReference type="PIRSR" id="PIRSR000097-2"/>
    </source>
</evidence>
<comment type="similarity">
    <text evidence="1">Belongs to the aldo/keto reductase family.</text>
</comment>
<dbReference type="PROSITE" id="PS00798">
    <property type="entry name" value="ALDOKETO_REDUCTASE_1"/>
    <property type="match status" value="1"/>
</dbReference>
<dbReference type="PIRSF" id="PIRSF000097">
    <property type="entry name" value="AKR"/>
    <property type="match status" value="1"/>
</dbReference>
<proteinExistence type="inferred from homology"/>
<reference evidence="6" key="1">
    <citation type="submission" date="2022-12" db="EMBL/GenBank/DDBJ databases">
        <authorList>
            <person name="Alioto T."/>
            <person name="Alioto T."/>
            <person name="Gomez Garrido J."/>
        </authorList>
    </citation>
    <scope>NUCLEOTIDE SEQUENCE</scope>
</reference>
<sequence length="323" mass="36751">MTLDKNSYLKMSDGNKIPLIGLGTYCPDEVQKSKCEEAIKVAIELGFRLIDGAFIYGNEEEIGRVMNAKIADGTVKRDELFYTGKLWGTFHRPELVRTSVEESLKKLKLDYMDLFLIHMPFPLKPGADPLPKDESGKLVFDDVDLCQTWEAMELCKDAGLVKSIGVSNFNQRLLEKILNKPGLKYKPVLNQVECHPYLKQAQLLSFCKSKDIVLEAFSALGSQRDEAWMDTSTPVLREEPVLVDLAKKHNQSPVLIALRYQLQRGIVVLAKSFTQKHIKENLQVFDFQLPEEDMKTLNGIKRNVRYMKLTGFASHPNYTFGDE</sequence>
<dbReference type="AlphaFoldDB" id="A0AA35PEW0"/>
<feature type="active site" description="Proton donor" evidence="2">
    <location>
        <position position="56"/>
    </location>
</feature>
<dbReference type="PROSITE" id="PS00062">
    <property type="entry name" value="ALDOKETO_REDUCTASE_2"/>
    <property type="match status" value="1"/>
</dbReference>
<dbReference type="Proteomes" id="UP001178461">
    <property type="component" value="Chromosome 10"/>
</dbReference>
<dbReference type="InterPro" id="IPR036812">
    <property type="entry name" value="NAD(P)_OxRdtase_dom_sf"/>
</dbReference>
<gene>
    <name evidence="6" type="ORF">PODLI_1B018232</name>
</gene>
<feature type="binding site" evidence="3">
    <location>
        <position position="118"/>
    </location>
    <ligand>
        <name>substrate</name>
    </ligand>
</feature>
<evidence type="ECO:0000313" key="7">
    <source>
        <dbReference type="Proteomes" id="UP001178461"/>
    </source>
</evidence>
<evidence type="ECO:0000256" key="4">
    <source>
        <dbReference type="PIRSR" id="PIRSR000097-3"/>
    </source>
</evidence>
<evidence type="ECO:0000256" key="1">
    <source>
        <dbReference type="ARBA" id="ARBA00007905"/>
    </source>
</evidence>
<dbReference type="PRINTS" id="PR00069">
    <property type="entry name" value="ALDKETRDTASE"/>
</dbReference>
<keyword evidence="7" id="KW-1185">Reference proteome</keyword>
<dbReference type="Gene3D" id="3.20.20.100">
    <property type="entry name" value="NADP-dependent oxidoreductase domain"/>
    <property type="match status" value="1"/>
</dbReference>
<accession>A0AA35PEW0</accession>
<dbReference type="EMBL" id="OX395135">
    <property type="protein sequence ID" value="CAI5786386.1"/>
    <property type="molecule type" value="Genomic_DNA"/>
</dbReference>